<feature type="transmembrane region" description="Helical" evidence="2">
    <location>
        <begin position="140"/>
        <end position="157"/>
    </location>
</feature>
<accession>K3X1H4</accession>
<dbReference type="PANTHER" id="PTHR40861">
    <property type="entry name" value="DUF2183 DOMAIN-CONTAINING PROTEIN"/>
    <property type="match status" value="1"/>
</dbReference>
<keyword evidence="2" id="KW-1133">Transmembrane helix</keyword>
<evidence type="ECO:0000259" key="3">
    <source>
        <dbReference type="Pfam" id="PF09949"/>
    </source>
</evidence>
<feature type="domain" description="Phosphatidate phosphatase APP1 catalytic" evidence="3">
    <location>
        <begin position="387"/>
        <end position="543"/>
    </location>
</feature>
<keyword evidence="2" id="KW-0472">Membrane</keyword>
<dbReference type="PANTHER" id="PTHR40861:SF1">
    <property type="entry name" value="PHOSPHATIDATE PHOSPHATASE APP1 CATALYTIC DOMAIN-CONTAINING PROTEIN"/>
    <property type="match status" value="1"/>
</dbReference>
<feature type="transmembrane region" description="Helical" evidence="2">
    <location>
        <begin position="66"/>
        <end position="91"/>
    </location>
</feature>
<evidence type="ECO:0000313" key="5">
    <source>
        <dbReference type="Proteomes" id="UP000019132"/>
    </source>
</evidence>
<reference evidence="4" key="3">
    <citation type="submission" date="2015-02" db="UniProtKB">
        <authorList>
            <consortium name="EnsemblProtists"/>
        </authorList>
    </citation>
    <scope>IDENTIFICATION</scope>
    <source>
        <strain evidence="4">DAOM BR144</strain>
    </source>
</reference>
<feature type="region of interest" description="Disordered" evidence="1">
    <location>
        <begin position="26"/>
        <end position="47"/>
    </location>
</feature>
<dbReference type="GO" id="GO:0008195">
    <property type="term" value="F:phosphatidate phosphatase activity"/>
    <property type="evidence" value="ECO:0007669"/>
    <property type="project" value="InterPro"/>
</dbReference>
<feature type="compositionally biased region" description="Low complexity" evidence="1">
    <location>
        <begin position="37"/>
        <end position="47"/>
    </location>
</feature>
<dbReference type="InParanoid" id="K3X1H4"/>
<reference evidence="5" key="1">
    <citation type="journal article" date="2010" name="Genome Biol.">
        <title>Genome sequence of the necrotrophic plant pathogen Pythium ultimum reveals original pathogenicity mechanisms and effector repertoire.</title>
        <authorList>
            <person name="Levesque C.A."/>
            <person name="Brouwer H."/>
            <person name="Cano L."/>
            <person name="Hamilton J.P."/>
            <person name="Holt C."/>
            <person name="Huitema E."/>
            <person name="Raffaele S."/>
            <person name="Robideau G.P."/>
            <person name="Thines M."/>
            <person name="Win J."/>
            <person name="Zerillo M.M."/>
            <person name="Beakes G.W."/>
            <person name="Boore J.L."/>
            <person name="Busam D."/>
            <person name="Dumas B."/>
            <person name="Ferriera S."/>
            <person name="Fuerstenberg S.I."/>
            <person name="Gachon C.M."/>
            <person name="Gaulin E."/>
            <person name="Govers F."/>
            <person name="Grenville-Briggs L."/>
            <person name="Horner N."/>
            <person name="Hostetler J."/>
            <person name="Jiang R.H."/>
            <person name="Johnson J."/>
            <person name="Krajaejun T."/>
            <person name="Lin H."/>
            <person name="Meijer H.J."/>
            <person name="Moore B."/>
            <person name="Morris P."/>
            <person name="Phuntmart V."/>
            <person name="Puiu D."/>
            <person name="Shetty J."/>
            <person name="Stajich J.E."/>
            <person name="Tripathy S."/>
            <person name="Wawra S."/>
            <person name="van West P."/>
            <person name="Whitty B.R."/>
            <person name="Coutinho P.M."/>
            <person name="Henrissat B."/>
            <person name="Martin F."/>
            <person name="Thomas P.D."/>
            <person name="Tyler B.M."/>
            <person name="De Vries R.P."/>
            <person name="Kamoun S."/>
            <person name="Yandell M."/>
            <person name="Tisserat N."/>
            <person name="Buell C.R."/>
        </authorList>
    </citation>
    <scope>NUCLEOTIDE SEQUENCE</scope>
    <source>
        <strain evidence="5">DAOM:BR144</strain>
    </source>
</reference>
<keyword evidence="2" id="KW-0812">Transmembrane</keyword>
<dbReference type="InterPro" id="IPR019236">
    <property type="entry name" value="APP1_cat"/>
</dbReference>
<dbReference type="EnsemblProtists" id="PYU1_T011073">
    <property type="protein sequence ID" value="PYU1_T011073"/>
    <property type="gene ID" value="PYU1_G011049"/>
</dbReference>
<organism evidence="4 5">
    <name type="scientific">Globisporangium ultimum (strain ATCC 200006 / CBS 805.95 / DAOM BR144)</name>
    <name type="common">Pythium ultimum</name>
    <dbReference type="NCBI Taxonomy" id="431595"/>
    <lineage>
        <taxon>Eukaryota</taxon>
        <taxon>Sar</taxon>
        <taxon>Stramenopiles</taxon>
        <taxon>Oomycota</taxon>
        <taxon>Peronosporomycetes</taxon>
        <taxon>Pythiales</taxon>
        <taxon>Pythiaceae</taxon>
        <taxon>Globisporangium</taxon>
    </lineage>
</organism>
<dbReference type="Pfam" id="PF09949">
    <property type="entry name" value="APP1_cat"/>
    <property type="match status" value="1"/>
</dbReference>
<protein>
    <recommendedName>
        <fullName evidence="3">Phosphatidate phosphatase APP1 catalytic domain-containing protein</fullName>
    </recommendedName>
</protein>
<dbReference type="VEuPathDB" id="FungiDB:PYU1_G011049"/>
<dbReference type="HOGENOM" id="CLU_007585_0_0_1"/>
<reference evidence="5" key="2">
    <citation type="submission" date="2010-04" db="EMBL/GenBank/DDBJ databases">
        <authorList>
            <person name="Buell R."/>
            <person name="Hamilton J."/>
            <person name="Hostetler J."/>
        </authorList>
    </citation>
    <scope>NUCLEOTIDE SEQUENCE [LARGE SCALE GENOMIC DNA]</scope>
    <source>
        <strain evidence="5">DAOM:BR144</strain>
    </source>
</reference>
<sequence>MPLERQQVTQTSTVPPSHQILQIQRMKVQSSSKKRNSSTGSSSNGNNEPVPNALVMVGMIFSGLMLGLLVMAFFAYAPFLCASWLGIMYVVGLYLSTESNWWWHDAQEFENRFWTFTAFMFSSALLYVKDSPFAVGRWNSGVGMFLVFFFTSGVHFFDRFIHRKEISRKPRVNQPSTFSQNLFKYKATAEEKAQLVTESVAKIDRIYLPSTINNMINLSEVRRHEQKIFRILTGASKDELNFILNNIRLALLFYKVKDHSKLRSDQSRTLILDLLCSTRLADLTVTSRAILLDALMVMKLSAHPMCEKWVRNIILKTAGDDLSNLKTYTDAKGDFHSMHKLVFNDIRDPTIRADILNHIKREAGVQTAHMRLGTKRARERRQQAWRKVLSDVDDTLYSSGGRYPAGLDTRFPRHTVYPGVLSFYREMDMGTAGPDEWTDDRVGNLVFLSARPHVYKDMSEKKSYAKFAALYEKKGMHTLPTMLAGNLKSGRAFMVQGDLEPMARKKFENFSEYYQLYPEFKHVFVGDNGQADIRAAELIVEKFGSEALEAGFFHLVHPIEKTFGYHSKADIEKWRSMNIIFFNTYVGAAVEAFKMKKLRLGGLKKICDEAKVTFEEITSWVAPADRERARLLMNTDLQNANELFAKQKSGFEPIALIEKPQLFALNSQVRTPFGRGIIRKFRPVDGIYHVELVDWSARNKKRVRAFVPEESIVPFVNGDFTQIAKSEVKYIKFKKAPLARIFTPQTPVKTPFGNGRVLKFRLDDEIYMVAIDSGEGNTALNMTGYFAADAVIALNSDGVAIGSSPRMFSGVRSGLGYITKKLVNFVPGTSSSVAVKPVFAIGSSVESPFGRGVVIQFRAVDRVYELQLLRSEIAIGGVYVQEKCLKESTVSPPRSFLSMLGLGSGGKPTTSSPQLQMMPVESGSRVVTSYGNGIVRKYRASDEIYEVVLTEWSLAGSHEVVAYLTKACVQQVASTLDDIPLLTLSTKIPSSASPPNSSSGGIFQLFRYGFSSSTSTEVVIRVPYADEGASRRVKTVFGDATTDMQQSYQGVFKVTFDNPHLDGAIGYIQENGIEVFPPRVRKNTLELFGNPFSYLRWSSVSNGDVSGEYPISATPFREPLYPKGSLVVTSFGEGVVRQYRPEDNIYAVALSPSMVGFFTASSLQRPVRGVVGMPVNTLFGSGMLQEVRESDGVHVVSLRHALMNTMEISAFLQPSSVTRALKAARGDIVTTPYGKGVILFYRSEDDFYCVALEWGDRHDGKSHVLAFIRERDLVRSGPVEKNSSGCVVM</sequence>
<proteinExistence type="predicted"/>
<dbReference type="eggNOG" id="ENOG502QT0Y">
    <property type="taxonomic scope" value="Eukaryota"/>
</dbReference>
<dbReference type="OMA" id="ASWIGIM"/>
<feature type="transmembrane region" description="Helical" evidence="2">
    <location>
        <begin position="111"/>
        <end position="128"/>
    </location>
</feature>
<dbReference type="Proteomes" id="UP000019132">
    <property type="component" value="Unassembled WGS sequence"/>
</dbReference>
<keyword evidence="5" id="KW-1185">Reference proteome</keyword>
<dbReference type="EMBL" id="GL376606">
    <property type="status" value="NOT_ANNOTATED_CDS"/>
    <property type="molecule type" value="Genomic_DNA"/>
</dbReference>
<name>K3X1H4_GLOUD</name>
<evidence type="ECO:0000256" key="1">
    <source>
        <dbReference type="SAM" id="MobiDB-lite"/>
    </source>
</evidence>
<evidence type="ECO:0000256" key="2">
    <source>
        <dbReference type="SAM" id="Phobius"/>
    </source>
</evidence>
<dbReference type="STRING" id="431595.K3X1H4"/>
<evidence type="ECO:0000313" key="4">
    <source>
        <dbReference type="EnsemblProtists" id="PYU1_T011073"/>
    </source>
</evidence>